<evidence type="ECO:0000313" key="1">
    <source>
        <dbReference type="EMBL" id="WZU64531.1"/>
    </source>
</evidence>
<keyword evidence="2" id="KW-1185">Reference proteome</keyword>
<dbReference type="EMBL" id="CP151762">
    <property type="protein sequence ID" value="WZU64531.1"/>
    <property type="molecule type" value="Genomic_DNA"/>
</dbReference>
<gene>
    <name evidence="1" type="ORF">AABB28_04400</name>
</gene>
<organism evidence="1 2">
    <name type="scientific">Yoonia algicola</name>
    <dbReference type="NCBI Taxonomy" id="3137368"/>
    <lineage>
        <taxon>Bacteria</taxon>
        <taxon>Pseudomonadati</taxon>
        <taxon>Pseudomonadota</taxon>
        <taxon>Alphaproteobacteria</taxon>
        <taxon>Rhodobacterales</taxon>
        <taxon>Paracoccaceae</taxon>
        <taxon>Yoonia</taxon>
    </lineage>
</organism>
<dbReference type="AlphaFoldDB" id="A0AAN0NFU0"/>
<dbReference type="KEGG" id="yag:AABB28_04400"/>
<evidence type="ECO:0000313" key="2">
    <source>
        <dbReference type="Proteomes" id="UP001451782"/>
    </source>
</evidence>
<sequence>MTVLGWTQDAADLPCGVHFHHRGGWKILVATNTSMHTARDRLALQVACFDAGICFLPTAPAQDVSLCDAIDTVQSAALGKLWRRLVNHGQFSLLLRHTPPQDPAAGGGRGWLLARKAQQDQQDRRDTLLKDIAKRVDLPATPARHATRTTQCDFLVPRADAKRFRDDITCIVNGVDGPKDMSLCVTGLWPPFGFARLTPAPEVTA</sequence>
<dbReference type="Proteomes" id="UP001451782">
    <property type="component" value="Chromosome"/>
</dbReference>
<name>A0AAN0NFU0_9RHOB</name>
<protein>
    <submittedName>
        <fullName evidence="1">Uncharacterized protein</fullName>
    </submittedName>
</protein>
<dbReference type="RefSeq" id="WP_342070895.1">
    <property type="nucleotide sequence ID" value="NZ_CP151762.1"/>
</dbReference>
<accession>A0AAN0NFU0</accession>
<proteinExistence type="predicted"/>
<reference evidence="1 2" key="1">
    <citation type="submission" date="2024-04" db="EMBL/GenBank/DDBJ databases">
        <title>Phylogenomic analyses of a clade within the roseobacter group suggest taxonomic reassignments of species of the genera Aestuariivita, Citreicella, Loktanella, Nautella, Pelagibaca, Ruegeria, Thalassobius, Thiobacimonas and Tropicibacter, and the proposal o.</title>
        <authorList>
            <person name="Jeon C.O."/>
        </authorList>
    </citation>
    <scope>NUCLEOTIDE SEQUENCE [LARGE SCALE GENOMIC DNA]</scope>
    <source>
        <strain evidence="1 2">G8-12</strain>
    </source>
</reference>